<gene>
    <name evidence="6" type="primary">CT004_4</name>
    <name evidence="5" type="synonym">CT004_0</name>
    <name evidence="7" type="synonym">CT004_2</name>
    <name evidence="5" type="ORF">g.46781</name>
    <name evidence="6" type="ORF">g.46782</name>
    <name evidence="7" type="ORF">g.46784</name>
</gene>
<dbReference type="EMBL" id="GDJX01005636">
    <property type="protein sequence ID" value="JAT62300.1"/>
    <property type="molecule type" value="Transcribed_RNA"/>
</dbReference>
<evidence type="ECO:0000313" key="5">
    <source>
        <dbReference type="EMBL" id="JAT41000.1"/>
    </source>
</evidence>
<feature type="domain" description="AAR2 C-terminal" evidence="3">
    <location>
        <begin position="265"/>
        <end position="438"/>
    </location>
</feature>
<dbReference type="InterPro" id="IPR007946">
    <property type="entry name" value="AAR2"/>
</dbReference>
<dbReference type="Pfam" id="PF20981">
    <property type="entry name" value="AAR2_1st"/>
    <property type="match status" value="1"/>
</dbReference>
<protein>
    <submittedName>
        <fullName evidence="6">Uncharacterized protein C20orf4</fullName>
    </submittedName>
</protein>
<dbReference type="CDD" id="cd13778">
    <property type="entry name" value="Aar2_C"/>
    <property type="match status" value="1"/>
</dbReference>
<evidence type="ECO:0000259" key="4">
    <source>
        <dbReference type="Pfam" id="PF20981"/>
    </source>
</evidence>
<dbReference type="AlphaFoldDB" id="A0A1D1XLZ0"/>
<accession>A0A1D1XLZ0</accession>
<dbReference type="GO" id="GO:0000244">
    <property type="term" value="P:spliceosomal tri-snRNP complex assembly"/>
    <property type="evidence" value="ECO:0007669"/>
    <property type="project" value="TreeGrafter"/>
</dbReference>
<evidence type="ECO:0000256" key="1">
    <source>
        <dbReference type="ARBA" id="ARBA00006281"/>
    </source>
</evidence>
<dbReference type="FunFam" id="1.25.40.550:FF:000002">
    <property type="entry name" value="AAR2 protein family"/>
    <property type="match status" value="1"/>
</dbReference>
<evidence type="ECO:0000256" key="2">
    <source>
        <dbReference type="SAM" id="SignalP"/>
    </source>
</evidence>
<keyword evidence="2" id="KW-0732">Signal</keyword>
<comment type="similarity">
    <text evidence="1">Belongs to the AAR2 family.</text>
</comment>
<dbReference type="Gene3D" id="1.25.40.550">
    <property type="entry name" value="Aar2, C-terminal domain-like"/>
    <property type="match status" value="1"/>
</dbReference>
<dbReference type="EMBL" id="GDJX01024532">
    <property type="protein sequence ID" value="JAT43404.1"/>
    <property type="molecule type" value="Transcribed_RNA"/>
</dbReference>
<dbReference type="Gene3D" id="2.60.34.20">
    <property type="match status" value="1"/>
</dbReference>
<dbReference type="FunFam" id="2.60.34.20:FF:000001">
    <property type="entry name" value="protein AAR2 homolog"/>
    <property type="match status" value="1"/>
</dbReference>
<reference evidence="6" key="1">
    <citation type="submission" date="2015-07" db="EMBL/GenBank/DDBJ databases">
        <title>Transcriptome Assembly of Anthurium amnicola.</title>
        <authorList>
            <person name="Suzuki J."/>
        </authorList>
    </citation>
    <scope>NUCLEOTIDE SEQUENCE</scope>
</reference>
<feature type="domain" description="AAR2 N-terminal" evidence="4">
    <location>
        <begin position="85"/>
        <end position="216"/>
    </location>
</feature>
<dbReference type="CDD" id="cd13777">
    <property type="entry name" value="Aar2_N"/>
    <property type="match status" value="1"/>
</dbReference>
<organism evidence="6">
    <name type="scientific">Anthurium amnicola</name>
    <dbReference type="NCBI Taxonomy" id="1678845"/>
    <lineage>
        <taxon>Eukaryota</taxon>
        <taxon>Viridiplantae</taxon>
        <taxon>Streptophyta</taxon>
        <taxon>Embryophyta</taxon>
        <taxon>Tracheophyta</taxon>
        <taxon>Spermatophyta</taxon>
        <taxon>Magnoliopsida</taxon>
        <taxon>Liliopsida</taxon>
        <taxon>Araceae</taxon>
        <taxon>Pothoideae</taxon>
        <taxon>Potheae</taxon>
        <taxon>Anthurium</taxon>
    </lineage>
</organism>
<dbReference type="InterPro" id="IPR033648">
    <property type="entry name" value="AAR2_C"/>
</dbReference>
<dbReference type="PANTHER" id="PTHR12689:SF4">
    <property type="entry name" value="PROTEIN AAR2 HOMOLOG"/>
    <property type="match status" value="1"/>
</dbReference>
<evidence type="ECO:0000313" key="6">
    <source>
        <dbReference type="EMBL" id="JAT43404.1"/>
    </source>
</evidence>
<dbReference type="InterPro" id="IPR033647">
    <property type="entry name" value="Aar2_N"/>
</dbReference>
<evidence type="ECO:0000259" key="3">
    <source>
        <dbReference type="Pfam" id="PF05282"/>
    </source>
</evidence>
<feature type="signal peptide" evidence="2">
    <location>
        <begin position="1"/>
        <end position="19"/>
    </location>
</feature>
<dbReference type="PANTHER" id="PTHR12689">
    <property type="entry name" value="A1 CISTRON SPLICING FACTOR AAR2-RELATED"/>
    <property type="match status" value="1"/>
</dbReference>
<evidence type="ECO:0000313" key="7">
    <source>
        <dbReference type="EMBL" id="JAT62300.1"/>
    </source>
</evidence>
<dbReference type="EMBL" id="GDJX01026936">
    <property type="protein sequence ID" value="JAT41000.1"/>
    <property type="molecule type" value="Transcribed_RNA"/>
</dbReference>
<dbReference type="Pfam" id="PF05282">
    <property type="entry name" value="AAR2"/>
    <property type="match status" value="1"/>
</dbReference>
<name>A0A1D1XLZ0_9ARAE</name>
<proteinExistence type="inferred from homology"/>
<feature type="chain" id="PRO_5008899581" evidence="2">
    <location>
        <begin position="20"/>
        <end position="465"/>
    </location>
</feature>
<dbReference type="InterPro" id="IPR038514">
    <property type="entry name" value="AAR2_C_sf"/>
</dbReference>
<dbReference type="InterPro" id="IPR038516">
    <property type="entry name" value="AAR2_N_sf"/>
</dbReference>
<feature type="non-terminal residue" evidence="6">
    <location>
        <position position="1"/>
    </location>
</feature>
<sequence>RSPFASLLALDLFVINTLSSHTHTQVPPRCDGTEAFRTSEAQGRAYLRGTENVLPPLLVSPAMETADEERPRMDQETALELVKKGATLLLLDVPQNTLLGIDTQMFSVGPMFKGIKMIPPGPHFIYYSPTNRYGNEFSPIIGFFIFMSPSEVVVLKWHPEEEHLIKLSEEEEGRYCKAVRHLEFDHHLGPYALDHYGEWKQLSNCITKNTIEKIEPIGGEITLAYEANLIDTVMKTPAEEKLAEQFRNINYSRPLDESCRKGCYYTSIPRVLKDKGIPRGELTTMNLDKTQLLETILMKDFGGAEDLLLGELQFAFIAFLMGQSLQAFYQWKSLVSLLLNCTEAPFQTRTQLFSKFIRVIYYQLRQGFHKDNGSRSSGDQSLSLSLDDSWFSKDTFLHHLCKDFISLVEQAPVVDGDLLSWTRKLKCLLETTFGWDFEDSMQDNYENDEFSPIIVFPNDVNSGEA</sequence>